<dbReference type="GO" id="GO:0033202">
    <property type="term" value="C:DNA helicase complex"/>
    <property type="evidence" value="ECO:0007669"/>
    <property type="project" value="TreeGrafter"/>
</dbReference>
<dbReference type="PANTHER" id="PTHR11070:SF2">
    <property type="entry name" value="ATP-DEPENDENT DNA HELICASE SRS2"/>
    <property type="match status" value="1"/>
</dbReference>
<dbReference type="GO" id="GO:0003677">
    <property type="term" value="F:DNA binding"/>
    <property type="evidence" value="ECO:0007669"/>
    <property type="project" value="InterPro"/>
</dbReference>
<evidence type="ECO:0000256" key="2">
    <source>
        <dbReference type="ARBA" id="ARBA00022801"/>
    </source>
</evidence>
<sequence>MKASFHTRHTAQCWHSGEYKFMPILIPDDVEQFTTTGEEAFYRFLKVAAKPDDRFIVWYSPDIGDSEPDFILYSPDIGLIVFEVKDWCIDQICEANPKTFKIRSGFKEESRTNPHEQARAYVRNLLDCIRNDGRLVNRDGFAQGKPKIPISHGVVFTNIDSFAYRERFPNDGIIPISKIFFWDDLDHNLCDPTGKAFHDAIRERFEPVFPCHISSHELNHLRQLLYPTIRINTIDRGMQDELKNHDHNVRLLDLHQEAVARRFNGGHRLVSGPSGCGKTLVLVHQAVYLKKYNPAVKRILLLCYNVTLVNYLRRLLAAQGAPLGPDGVEVLHFYELCERLTGEKVQHEKQDMDYYDIVMEDALSKDLPDAMMYDAILVDEGQDFSDRMLQVVMKCMNRKTDYLTVALDEGQDLYGQKRNWKSVGINVKGRVRQLNIIYRNTKEITGFANRFRFGASSQGGGEGEHPQHALFPDTRISSGPCPTVKQFASIEKVIDHVAKEIRTLLDAGSFHLSEIAVMYTMKRTEPVDSPSVPDQIAAALDSRGILNKWLSEDYRAKRSHDITSSSVTITTIHSAKGLDFACVFIVGLDALEPGERWTQEQIDSLAYVGVTRARYQLEITFVRKTNLMERLIAEAKSC</sequence>
<keyword evidence="9" id="KW-1185">Reference proteome</keyword>
<dbReference type="Pfam" id="PF08378">
    <property type="entry name" value="NERD"/>
    <property type="match status" value="1"/>
</dbReference>
<keyword evidence="3" id="KW-0347">Helicase</keyword>
<accession>A0A7R7IYD5</accession>
<evidence type="ECO:0000313" key="8">
    <source>
        <dbReference type="EMBL" id="BCO11470.1"/>
    </source>
</evidence>
<dbReference type="GO" id="GO:0016787">
    <property type="term" value="F:hydrolase activity"/>
    <property type="evidence" value="ECO:0007669"/>
    <property type="project" value="UniProtKB-KW"/>
</dbReference>
<dbReference type="GO" id="GO:0000725">
    <property type="term" value="P:recombinational repair"/>
    <property type="evidence" value="ECO:0007669"/>
    <property type="project" value="TreeGrafter"/>
</dbReference>
<dbReference type="GO" id="GO:0005524">
    <property type="term" value="F:ATP binding"/>
    <property type="evidence" value="ECO:0007669"/>
    <property type="project" value="UniProtKB-KW"/>
</dbReference>
<evidence type="ECO:0000256" key="3">
    <source>
        <dbReference type="ARBA" id="ARBA00022806"/>
    </source>
</evidence>
<protein>
    <recommendedName>
        <fullName evidence="5">DNA 3'-5' helicase II</fullName>
    </recommendedName>
</protein>
<proteinExistence type="predicted"/>
<dbReference type="GO" id="GO:0043138">
    <property type="term" value="F:3'-5' DNA helicase activity"/>
    <property type="evidence" value="ECO:0007669"/>
    <property type="project" value="TreeGrafter"/>
</dbReference>
<dbReference type="EMBL" id="AP023213">
    <property type="protein sequence ID" value="BCO11470.1"/>
    <property type="molecule type" value="Genomic_DNA"/>
</dbReference>
<dbReference type="PANTHER" id="PTHR11070">
    <property type="entry name" value="UVRD / RECB / PCRA DNA HELICASE FAMILY MEMBER"/>
    <property type="match status" value="1"/>
</dbReference>
<evidence type="ECO:0000259" key="7">
    <source>
        <dbReference type="Pfam" id="PF13361"/>
    </source>
</evidence>
<dbReference type="GO" id="GO:0005829">
    <property type="term" value="C:cytosol"/>
    <property type="evidence" value="ECO:0007669"/>
    <property type="project" value="TreeGrafter"/>
</dbReference>
<dbReference type="AlphaFoldDB" id="A0A7R7IYD5"/>
<reference evidence="8 9" key="1">
    <citation type="submission" date="2020-06" db="EMBL/GenBank/DDBJ databases">
        <title>Interaction of electrochemicaly active bacteria, Geobacter bremensis R4 on different carbon anode.</title>
        <authorList>
            <person name="Meng L."/>
            <person name="Yoshida N."/>
        </authorList>
    </citation>
    <scope>NUCLEOTIDE SEQUENCE [LARGE SCALE GENOMIC DNA]</scope>
    <source>
        <strain evidence="8 9">R4</strain>
    </source>
</reference>
<dbReference type="SUPFAM" id="SSF52540">
    <property type="entry name" value="P-loop containing nucleoside triphosphate hydrolases"/>
    <property type="match status" value="1"/>
</dbReference>
<evidence type="ECO:0000256" key="5">
    <source>
        <dbReference type="ARBA" id="ARBA00034923"/>
    </source>
</evidence>
<evidence type="ECO:0000256" key="1">
    <source>
        <dbReference type="ARBA" id="ARBA00022741"/>
    </source>
</evidence>
<evidence type="ECO:0000313" key="9">
    <source>
        <dbReference type="Proteomes" id="UP000515472"/>
    </source>
</evidence>
<organism evidence="8 9">
    <name type="scientific">Citrifermentans bremense</name>
    <dbReference type="NCBI Taxonomy" id="60035"/>
    <lineage>
        <taxon>Bacteria</taxon>
        <taxon>Pseudomonadati</taxon>
        <taxon>Thermodesulfobacteriota</taxon>
        <taxon>Desulfuromonadia</taxon>
        <taxon>Geobacterales</taxon>
        <taxon>Geobacteraceae</taxon>
        <taxon>Citrifermentans</taxon>
    </lineage>
</organism>
<evidence type="ECO:0000259" key="6">
    <source>
        <dbReference type="Pfam" id="PF08378"/>
    </source>
</evidence>
<dbReference type="Gene3D" id="3.40.50.300">
    <property type="entry name" value="P-loop containing nucleotide triphosphate hydrolases"/>
    <property type="match status" value="2"/>
</dbReference>
<keyword evidence="1" id="KW-0547">Nucleotide-binding</keyword>
<evidence type="ECO:0000256" key="4">
    <source>
        <dbReference type="ARBA" id="ARBA00022840"/>
    </source>
</evidence>
<dbReference type="Pfam" id="PF13245">
    <property type="entry name" value="AAA_19"/>
    <property type="match status" value="1"/>
</dbReference>
<keyword evidence="4" id="KW-0067">ATP-binding</keyword>
<dbReference type="InterPro" id="IPR027417">
    <property type="entry name" value="P-loop_NTPase"/>
</dbReference>
<keyword evidence="2" id="KW-0378">Hydrolase</keyword>
<feature type="domain" description="NERD" evidence="6">
    <location>
        <begin position="36"/>
        <end position="156"/>
    </location>
</feature>
<dbReference type="InterPro" id="IPR014017">
    <property type="entry name" value="DNA_helicase_UvrD-like_C"/>
</dbReference>
<name>A0A7R7IYD5_9BACT</name>
<dbReference type="InterPro" id="IPR000212">
    <property type="entry name" value="DNA_helicase_UvrD/REP"/>
</dbReference>
<dbReference type="Pfam" id="PF13361">
    <property type="entry name" value="UvrD_C"/>
    <property type="match status" value="1"/>
</dbReference>
<gene>
    <name evidence="8" type="ORF">GEOBRER4_n2771</name>
</gene>
<dbReference type="Proteomes" id="UP000515472">
    <property type="component" value="Chromosome"/>
</dbReference>
<feature type="domain" description="UvrD-like helicase C-terminal" evidence="7">
    <location>
        <begin position="557"/>
        <end position="623"/>
    </location>
</feature>
<dbReference type="InterPro" id="IPR011528">
    <property type="entry name" value="NERD"/>
</dbReference>